<keyword evidence="3" id="KW-0479">Metal-binding</keyword>
<dbReference type="EMBL" id="CP000473">
    <property type="protein sequence ID" value="ABJ85481.1"/>
    <property type="molecule type" value="Genomic_DNA"/>
</dbReference>
<dbReference type="CDD" id="cd00431">
    <property type="entry name" value="cysteine_hydrolases"/>
    <property type="match status" value="1"/>
</dbReference>
<sequence>MKTLFFDIDSQLDFLYPAGALYVPGGERVVPAIARLNRHAAAHGIPVISTVDAHTEDDPEFKIWPHHCVAGTTGQHKAEATLLERRVLVPNAPCELAIEGAQQVIVEKQNVDVFTAPNLTRVIERLGAERFVVYGVVTEICVLFAARGLLKFGKPVVVVIDAVETLRAEDSAQALAEIGAGGGTFARTADLC</sequence>
<evidence type="ECO:0000256" key="1">
    <source>
        <dbReference type="ARBA" id="ARBA00006336"/>
    </source>
</evidence>
<dbReference type="SUPFAM" id="SSF52499">
    <property type="entry name" value="Isochorismatase-like hydrolases"/>
    <property type="match status" value="1"/>
</dbReference>
<evidence type="ECO:0000259" key="8">
    <source>
        <dbReference type="Pfam" id="PF00857"/>
    </source>
</evidence>
<keyword evidence="4 9" id="KW-0378">Hydrolase</keyword>
<dbReference type="PANTHER" id="PTHR11080">
    <property type="entry name" value="PYRAZINAMIDASE/NICOTINAMIDASE"/>
    <property type="match status" value="1"/>
</dbReference>
<dbReference type="GO" id="GO:0046872">
    <property type="term" value="F:metal ion binding"/>
    <property type="evidence" value="ECO:0007669"/>
    <property type="project" value="UniProtKB-KW"/>
</dbReference>
<evidence type="ECO:0000313" key="9">
    <source>
        <dbReference type="EMBL" id="ABJ85481.1"/>
    </source>
</evidence>
<gene>
    <name evidence="9" type="ordered locus">Acid_4520</name>
</gene>
<dbReference type="Gene3D" id="3.40.50.850">
    <property type="entry name" value="Isochorismatase-like"/>
    <property type="match status" value="1"/>
</dbReference>
<evidence type="ECO:0000256" key="2">
    <source>
        <dbReference type="ARBA" id="ARBA00022642"/>
    </source>
</evidence>
<dbReference type="KEGG" id="sus:Acid_4520"/>
<evidence type="ECO:0000256" key="6">
    <source>
        <dbReference type="ARBA" id="ARBA00039017"/>
    </source>
</evidence>
<dbReference type="InParanoid" id="Q01XY4"/>
<dbReference type="InterPro" id="IPR036380">
    <property type="entry name" value="Isochorismatase-like_sf"/>
</dbReference>
<dbReference type="InterPro" id="IPR052347">
    <property type="entry name" value="Isochorismatase_Nicotinamidase"/>
</dbReference>
<dbReference type="Pfam" id="PF00857">
    <property type="entry name" value="Isochorismatase"/>
    <property type="match status" value="1"/>
</dbReference>
<evidence type="ECO:0000256" key="7">
    <source>
        <dbReference type="ARBA" id="ARBA00043224"/>
    </source>
</evidence>
<dbReference type="InterPro" id="IPR000868">
    <property type="entry name" value="Isochorismatase-like_dom"/>
</dbReference>
<dbReference type="GO" id="GO:0019363">
    <property type="term" value="P:pyridine nucleotide biosynthetic process"/>
    <property type="evidence" value="ECO:0007669"/>
    <property type="project" value="UniProtKB-KW"/>
</dbReference>
<keyword evidence="2" id="KW-0662">Pyridine nucleotide biosynthesis</keyword>
<evidence type="ECO:0000256" key="5">
    <source>
        <dbReference type="ARBA" id="ARBA00037900"/>
    </source>
</evidence>
<organism evidence="9">
    <name type="scientific">Solibacter usitatus (strain Ellin6076)</name>
    <dbReference type="NCBI Taxonomy" id="234267"/>
    <lineage>
        <taxon>Bacteria</taxon>
        <taxon>Pseudomonadati</taxon>
        <taxon>Acidobacteriota</taxon>
        <taxon>Terriglobia</taxon>
        <taxon>Bryobacterales</taxon>
        <taxon>Solibacteraceae</taxon>
        <taxon>Candidatus Solibacter</taxon>
    </lineage>
</organism>
<evidence type="ECO:0000256" key="4">
    <source>
        <dbReference type="ARBA" id="ARBA00022801"/>
    </source>
</evidence>
<comment type="pathway">
    <text evidence="5">Cofactor biosynthesis; nicotinate biosynthesis; nicotinate from nicotinamide: step 1/1.</text>
</comment>
<dbReference type="STRING" id="234267.Acid_4520"/>
<dbReference type="PANTHER" id="PTHR11080:SF2">
    <property type="entry name" value="LD05707P"/>
    <property type="match status" value="1"/>
</dbReference>
<feature type="domain" description="Isochorismatase-like" evidence="8">
    <location>
        <begin position="7"/>
        <end position="189"/>
    </location>
</feature>
<comment type="similarity">
    <text evidence="1">Belongs to the isochorismatase family.</text>
</comment>
<accession>Q01XY4</accession>
<dbReference type="OrthoDB" id="9796485at2"/>
<protein>
    <recommendedName>
        <fullName evidence="6">nicotinamidase</fullName>
        <ecNumber evidence="6">3.5.1.19</ecNumber>
    </recommendedName>
    <alternativeName>
        <fullName evidence="7">Nicotinamide deamidase</fullName>
    </alternativeName>
</protein>
<dbReference type="eggNOG" id="COG1335">
    <property type="taxonomic scope" value="Bacteria"/>
</dbReference>
<name>Q01XY4_SOLUE</name>
<reference evidence="9" key="1">
    <citation type="submission" date="2006-10" db="EMBL/GenBank/DDBJ databases">
        <title>Complete sequence of Solibacter usitatus Ellin6076.</title>
        <authorList>
            <consortium name="US DOE Joint Genome Institute"/>
            <person name="Copeland A."/>
            <person name="Lucas S."/>
            <person name="Lapidus A."/>
            <person name="Barry K."/>
            <person name="Detter J.C."/>
            <person name="Glavina del Rio T."/>
            <person name="Hammon N."/>
            <person name="Israni S."/>
            <person name="Dalin E."/>
            <person name="Tice H."/>
            <person name="Pitluck S."/>
            <person name="Thompson L.S."/>
            <person name="Brettin T."/>
            <person name="Bruce D."/>
            <person name="Han C."/>
            <person name="Tapia R."/>
            <person name="Gilna P."/>
            <person name="Schmutz J."/>
            <person name="Larimer F."/>
            <person name="Land M."/>
            <person name="Hauser L."/>
            <person name="Kyrpides N."/>
            <person name="Mikhailova N."/>
            <person name="Janssen P.H."/>
            <person name="Kuske C.R."/>
            <person name="Richardson P."/>
        </authorList>
    </citation>
    <scope>NUCLEOTIDE SEQUENCE</scope>
    <source>
        <strain evidence="9">Ellin6076</strain>
    </source>
</reference>
<dbReference type="GO" id="GO:0008936">
    <property type="term" value="F:nicotinamidase activity"/>
    <property type="evidence" value="ECO:0007669"/>
    <property type="project" value="UniProtKB-EC"/>
</dbReference>
<dbReference type="AlphaFoldDB" id="Q01XY4"/>
<dbReference type="EC" id="3.5.1.19" evidence="6"/>
<proteinExistence type="inferred from homology"/>
<evidence type="ECO:0000256" key="3">
    <source>
        <dbReference type="ARBA" id="ARBA00022723"/>
    </source>
</evidence>
<dbReference type="HOGENOM" id="CLU_068979_13_1_0"/>